<comment type="subcellular location">
    <subcellularLocation>
        <location evidence="1">Cytoplasm</location>
        <location evidence="1">Cytoskeleton</location>
        <location evidence="1">Cilium axoneme</location>
    </subcellularLocation>
</comment>
<keyword evidence="5" id="KW-0970">Cilium biogenesis/degradation</keyword>
<keyword evidence="6" id="KW-0969">Cilium</keyword>
<evidence type="ECO:0000313" key="11">
    <source>
        <dbReference type="Proteomes" id="UP001244341"/>
    </source>
</evidence>
<evidence type="ECO:0000256" key="6">
    <source>
        <dbReference type="ARBA" id="ARBA00023069"/>
    </source>
</evidence>
<protein>
    <recommendedName>
        <fullName evidence="3">Cilia- and flagella-associated protein 206</fullName>
    </recommendedName>
</protein>
<dbReference type="EMBL" id="CP126212">
    <property type="protein sequence ID" value="WIA14283.1"/>
    <property type="molecule type" value="Genomic_DNA"/>
</dbReference>
<evidence type="ECO:0000256" key="2">
    <source>
        <dbReference type="ARBA" id="ARBA00010500"/>
    </source>
</evidence>
<name>A0ABY8U3N2_TETOB</name>
<evidence type="ECO:0000313" key="10">
    <source>
        <dbReference type="EMBL" id="WIA14283.1"/>
    </source>
</evidence>
<dbReference type="InterPro" id="IPR021897">
    <property type="entry name" value="FAP206"/>
</dbReference>
<dbReference type="PANTHER" id="PTHR21442:SF0">
    <property type="entry name" value="CILIA- AND FLAGELLA-ASSOCIATED PROTEIN 206"/>
    <property type="match status" value="1"/>
</dbReference>
<evidence type="ECO:0000256" key="4">
    <source>
        <dbReference type="ARBA" id="ARBA00022490"/>
    </source>
</evidence>
<feature type="compositionally biased region" description="Low complexity" evidence="9">
    <location>
        <begin position="411"/>
        <end position="429"/>
    </location>
</feature>
<evidence type="ECO:0000256" key="9">
    <source>
        <dbReference type="SAM" id="MobiDB-lite"/>
    </source>
</evidence>
<evidence type="ECO:0000256" key="5">
    <source>
        <dbReference type="ARBA" id="ARBA00022794"/>
    </source>
</evidence>
<reference evidence="10 11" key="1">
    <citation type="submission" date="2023-05" db="EMBL/GenBank/DDBJ databases">
        <title>A 100% complete, gapless, phased diploid assembly of the Scenedesmus obliquus UTEX 3031 genome.</title>
        <authorList>
            <person name="Biondi T.C."/>
            <person name="Hanschen E.R."/>
            <person name="Kwon T."/>
            <person name="Eng W."/>
            <person name="Kruse C.P.S."/>
            <person name="Koehler S.I."/>
            <person name="Kunde Y."/>
            <person name="Gleasner C.D."/>
            <person name="You Mak K.T."/>
            <person name="Polle J."/>
            <person name="Hovde B.T."/>
            <person name="Starkenburg S.R."/>
        </authorList>
    </citation>
    <scope>NUCLEOTIDE SEQUENCE [LARGE SCALE GENOMIC DNA]</scope>
    <source>
        <strain evidence="10 11">DOE0152z</strain>
    </source>
</reference>
<sequence>MAEKLAQQVLQSQDPAAAATAQLQLTLERSYKQQQDKVEAEQAQHVADANRLAAAVAYRKVNLQIAGLQDYQSVFEGVVDYVCCVMGVAARAKAEPAASAQVSAAVESAFPLSGVAYFLTLPAQQRLQQAAVSLRRLAADLAGGISCCHALDEGVAAALAQASQVVSNSVSGVAKAAVFPLFESAGRLHLALTGELRLLLVRARLWEDACAALSTAASDSAAGVPRVLGFKGPRAGRQSCGFSCTGQVATAAGVAAVGAAACSALSEAEAASLPASMQYVPPGAAAAAAADKAHGAEGAAEGEAAGQLALAGMCPVSIAGSVAAGAGGVPNGDGSAVLVAQLANPAVECVRYGGSLYGFSCTAALQAFADAPATTLDAVRVAVRNAPLLAHMLGLPSMAAAEVAAGPGAASRVGSAGSDGSRASSRADGSAGGSANGGACAVLPLRRLMALLSAAAVKVDAETQTPTHFSERHIDVNYEWNEWALRRRVIALANLRTKATHSAQTALSHFRRDGDSQTWQPKAAAAQTKVNKGSSMPRKLRYVAGLRGAPETAKMKVVALELDIGQTHQF</sequence>
<gene>
    <name evidence="10" type="ORF">OEZ85_002817</name>
</gene>
<keyword evidence="4" id="KW-0963">Cytoplasm</keyword>
<dbReference type="Proteomes" id="UP001244341">
    <property type="component" value="Chromosome 5b"/>
</dbReference>
<keyword evidence="8" id="KW-0966">Cell projection</keyword>
<comment type="similarity">
    <text evidence="2">Belongs to the CFAP206 family.</text>
</comment>
<organism evidence="10 11">
    <name type="scientific">Tetradesmus obliquus</name>
    <name type="common">Green alga</name>
    <name type="synonym">Acutodesmus obliquus</name>
    <dbReference type="NCBI Taxonomy" id="3088"/>
    <lineage>
        <taxon>Eukaryota</taxon>
        <taxon>Viridiplantae</taxon>
        <taxon>Chlorophyta</taxon>
        <taxon>core chlorophytes</taxon>
        <taxon>Chlorophyceae</taxon>
        <taxon>CS clade</taxon>
        <taxon>Sphaeropleales</taxon>
        <taxon>Scenedesmaceae</taxon>
        <taxon>Tetradesmus</taxon>
    </lineage>
</organism>
<accession>A0ABY8U3N2</accession>
<keyword evidence="11" id="KW-1185">Reference proteome</keyword>
<evidence type="ECO:0000256" key="1">
    <source>
        <dbReference type="ARBA" id="ARBA00004430"/>
    </source>
</evidence>
<proteinExistence type="inferred from homology"/>
<evidence type="ECO:0000256" key="3">
    <source>
        <dbReference type="ARBA" id="ARBA00021602"/>
    </source>
</evidence>
<keyword evidence="7" id="KW-0206">Cytoskeleton</keyword>
<evidence type="ECO:0000256" key="7">
    <source>
        <dbReference type="ARBA" id="ARBA00023212"/>
    </source>
</evidence>
<dbReference type="PANTHER" id="PTHR21442">
    <property type="entry name" value="CILIA- AND FLAGELLA-ASSOCIATED PROTEIN 206"/>
    <property type="match status" value="1"/>
</dbReference>
<feature type="region of interest" description="Disordered" evidence="9">
    <location>
        <begin position="411"/>
        <end position="435"/>
    </location>
</feature>
<evidence type="ECO:0000256" key="8">
    <source>
        <dbReference type="ARBA" id="ARBA00023273"/>
    </source>
</evidence>